<dbReference type="SUPFAM" id="SSF53474">
    <property type="entry name" value="alpha/beta-Hydrolases"/>
    <property type="match status" value="1"/>
</dbReference>
<evidence type="ECO:0000313" key="2">
    <source>
        <dbReference type="EMBL" id="TMW61634.1"/>
    </source>
</evidence>
<dbReference type="Proteomes" id="UP000794436">
    <property type="component" value="Unassembled WGS sequence"/>
</dbReference>
<dbReference type="OrthoDB" id="2498029at2759"/>
<reference evidence="2" key="1">
    <citation type="submission" date="2019-03" db="EMBL/GenBank/DDBJ databases">
        <title>Long read genome sequence of the mycoparasitic Pythium oligandrum ATCC 38472 isolated from sugarbeet rhizosphere.</title>
        <authorList>
            <person name="Gaulin E."/>
        </authorList>
    </citation>
    <scope>NUCLEOTIDE SEQUENCE</scope>
    <source>
        <strain evidence="2">ATCC 38472_TT</strain>
    </source>
</reference>
<dbReference type="FunFam" id="3.40.50.1820:FF:000117">
    <property type="entry name" value="Monoglyceride lipase, putative"/>
    <property type="match status" value="1"/>
</dbReference>
<feature type="domain" description="Serine aminopeptidase S33" evidence="1">
    <location>
        <begin position="35"/>
        <end position="291"/>
    </location>
</feature>
<dbReference type="InterPro" id="IPR029058">
    <property type="entry name" value="AB_hydrolase_fold"/>
</dbReference>
<evidence type="ECO:0000259" key="1">
    <source>
        <dbReference type="Pfam" id="PF12146"/>
    </source>
</evidence>
<dbReference type="EMBL" id="SPLM01000075">
    <property type="protein sequence ID" value="TMW61634.1"/>
    <property type="molecule type" value="Genomic_DNA"/>
</dbReference>
<protein>
    <recommendedName>
        <fullName evidence="1">Serine aminopeptidase S33 domain-containing protein</fullName>
    </recommendedName>
</protein>
<dbReference type="InterPro" id="IPR051044">
    <property type="entry name" value="MAG_DAG_Lipase"/>
</dbReference>
<evidence type="ECO:0000313" key="3">
    <source>
        <dbReference type="Proteomes" id="UP000794436"/>
    </source>
</evidence>
<sequence length="328" mass="36555">MSTITSSVRYAEGHFRNRRGLQLFYCSFFPSHVSVKGVVLFLHGIGEHSHRFVHLYEHLVELGFAVIAYDMVGHGRSDCECEGLRAHAEAFEHFVQDTNDFLTAAKYSIYKQMLPENAPEPPLYFMGISYGCLVGLHTILSGEHPFSGIVLASPALGVEKTLLLTIQGLLSKPLVAAFPHARIVPGVNFEGLTRDPHFYQDYMADRLNVTENMTARMGVNTLGAMQHILESKVITDRQSAFCKTPLLLIQGSADKVTSSIVAQAFYNRIGTFDKEMKLYDGLFHCIYNEPEKAQVIEHVTSWLLARANLQAAIETAKPKRATPPLAKL</sequence>
<keyword evidence="3" id="KW-1185">Reference proteome</keyword>
<dbReference type="Gene3D" id="3.40.50.1820">
    <property type="entry name" value="alpha/beta hydrolase"/>
    <property type="match status" value="1"/>
</dbReference>
<dbReference type="PANTHER" id="PTHR11614">
    <property type="entry name" value="PHOSPHOLIPASE-RELATED"/>
    <property type="match status" value="1"/>
</dbReference>
<dbReference type="AlphaFoldDB" id="A0A8K1FI25"/>
<gene>
    <name evidence="2" type="ORF">Poli38472_010697</name>
</gene>
<dbReference type="InterPro" id="IPR022742">
    <property type="entry name" value="Hydrolase_4"/>
</dbReference>
<dbReference type="Pfam" id="PF12146">
    <property type="entry name" value="Hydrolase_4"/>
    <property type="match status" value="1"/>
</dbReference>
<comment type="caution">
    <text evidence="2">The sequence shown here is derived from an EMBL/GenBank/DDBJ whole genome shotgun (WGS) entry which is preliminary data.</text>
</comment>
<name>A0A8K1FI25_PYTOL</name>
<proteinExistence type="predicted"/>
<accession>A0A8K1FI25</accession>
<organism evidence="2 3">
    <name type="scientific">Pythium oligandrum</name>
    <name type="common">Mycoparasitic fungus</name>
    <dbReference type="NCBI Taxonomy" id="41045"/>
    <lineage>
        <taxon>Eukaryota</taxon>
        <taxon>Sar</taxon>
        <taxon>Stramenopiles</taxon>
        <taxon>Oomycota</taxon>
        <taxon>Peronosporomycetes</taxon>
        <taxon>Pythiales</taxon>
        <taxon>Pythiaceae</taxon>
        <taxon>Pythium</taxon>
    </lineage>
</organism>